<proteinExistence type="predicted"/>
<dbReference type="Proteomes" id="UP000318288">
    <property type="component" value="Unassembled WGS sequence"/>
</dbReference>
<dbReference type="EMBL" id="SJPW01000002">
    <property type="protein sequence ID" value="TWU59155.1"/>
    <property type="molecule type" value="Genomic_DNA"/>
</dbReference>
<protein>
    <submittedName>
        <fullName evidence="1">Uncharacterized protein</fullName>
    </submittedName>
</protein>
<dbReference type="RefSeq" id="WP_146456563.1">
    <property type="nucleotide sequence ID" value="NZ_SJPW01000002.1"/>
</dbReference>
<evidence type="ECO:0000313" key="2">
    <source>
        <dbReference type="Proteomes" id="UP000318288"/>
    </source>
</evidence>
<accession>A0A5C6FCM0</accession>
<reference evidence="1 2" key="1">
    <citation type="submission" date="2019-02" db="EMBL/GenBank/DDBJ databases">
        <title>Deep-cultivation of Planctomycetes and their phenomic and genomic characterization uncovers novel biology.</title>
        <authorList>
            <person name="Wiegand S."/>
            <person name="Jogler M."/>
            <person name="Boedeker C."/>
            <person name="Pinto D."/>
            <person name="Vollmers J."/>
            <person name="Rivas-Marin E."/>
            <person name="Kohn T."/>
            <person name="Peeters S.H."/>
            <person name="Heuer A."/>
            <person name="Rast P."/>
            <person name="Oberbeckmann S."/>
            <person name="Bunk B."/>
            <person name="Jeske O."/>
            <person name="Meyerdierks A."/>
            <person name="Storesund J.E."/>
            <person name="Kallscheuer N."/>
            <person name="Luecker S."/>
            <person name="Lage O.M."/>
            <person name="Pohl T."/>
            <person name="Merkel B.J."/>
            <person name="Hornburger P."/>
            <person name="Mueller R.-W."/>
            <person name="Bruemmer F."/>
            <person name="Labrenz M."/>
            <person name="Spormann A.M."/>
            <person name="Op Den Camp H."/>
            <person name="Overmann J."/>
            <person name="Amann R."/>
            <person name="Jetten M.S.M."/>
            <person name="Mascher T."/>
            <person name="Medema M.H."/>
            <person name="Devos D.P."/>
            <person name="Kaster A.-K."/>
            <person name="Ovreas L."/>
            <person name="Rohde M."/>
            <person name="Galperin M.Y."/>
            <person name="Jogler C."/>
        </authorList>
    </citation>
    <scope>NUCLEOTIDE SEQUENCE [LARGE SCALE GENOMIC DNA]</scope>
    <source>
        <strain evidence="1 2">Poly51</strain>
    </source>
</reference>
<evidence type="ECO:0000313" key="1">
    <source>
        <dbReference type="EMBL" id="TWU59155.1"/>
    </source>
</evidence>
<dbReference type="OrthoDB" id="9842969at2"/>
<organism evidence="1 2">
    <name type="scientific">Rubripirellula tenax</name>
    <dbReference type="NCBI Taxonomy" id="2528015"/>
    <lineage>
        <taxon>Bacteria</taxon>
        <taxon>Pseudomonadati</taxon>
        <taxon>Planctomycetota</taxon>
        <taxon>Planctomycetia</taxon>
        <taxon>Pirellulales</taxon>
        <taxon>Pirellulaceae</taxon>
        <taxon>Rubripirellula</taxon>
    </lineage>
</organism>
<dbReference type="AlphaFoldDB" id="A0A5C6FCM0"/>
<name>A0A5C6FCM0_9BACT</name>
<keyword evidence="2" id="KW-1185">Reference proteome</keyword>
<sequence>MTATDSGACPASLSTLEQSFLADSSGESMQASVKQIHFYIDLLDQLRSEAIERFPESAAIRSSVTLHAWNNLLNNAIISLDCLDGMLATDRNDAAIQLLPRAVRSLRGLGIH</sequence>
<comment type="caution">
    <text evidence="1">The sequence shown here is derived from an EMBL/GenBank/DDBJ whole genome shotgun (WGS) entry which is preliminary data.</text>
</comment>
<gene>
    <name evidence="1" type="ORF">Poly51_19410</name>
</gene>